<dbReference type="Proteomes" id="UP000789759">
    <property type="component" value="Unassembled WGS sequence"/>
</dbReference>
<accession>A0A9N9PDM2</accession>
<feature type="non-terminal residue" evidence="1">
    <location>
        <position position="39"/>
    </location>
</feature>
<dbReference type="AlphaFoldDB" id="A0A9N9PDM2"/>
<protein>
    <submittedName>
        <fullName evidence="1">12250_t:CDS:1</fullName>
    </submittedName>
</protein>
<keyword evidence="2" id="KW-1185">Reference proteome</keyword>
<comment type="caution">
    <text evidence="1">The sequence shown here is derived from an EMBL/GenBank/DDBJ whole genome shotgun (WGS) entry which is preliminary data.</text>
</comment>
<dbReference type="EMBL" id="CAJVQA010081394">
    <property type="protein sequence ID" value="CAG8837412.1"/>
    <property type="molecule type" value="Genomic_DNA"/>
</dbReference>
<feature type="non-terminal residue" evidence="1">
    <location>
        <position position="1"/>
    </location>
</feature>
<organism evidence="1 2">
    <name type="scientific">Cetraspora pellucida</name>
    <dbReference type="NCBI Taxonomy" id="1433469"/>
    <lineage>
        <taxon>Eukaryota</taxon>
        <taxon>Fungi</taxon>
        <taxon>Fungi incertae sedis</taxon>
        <taxon>Mucoromycota</taxon>
        <taxon>Glomeromycotina</taxon>
        <taxon>Glomeromycetes</taxon>
        <taxon>Diversisporales</taxon>
        <taxon>Gigasporaceae</taxon>
        <taxon>Cetraspora</taxon>
    </lineage>
</organism>
<evidence type="ECO:0000313" key="2">
    <source>
        <dbReference type="Proteomes" id="UP000789759"/>
    </source>
</evidence>
<name>A0A9N9PDM2_9GLOM</name>
<sequence>MLDLNIFSNEKTTKKTNNDLELENDECDYDIEEVINAST</sequence>
<evidence type="ECO:0000313" key="1">
    <source>
        <dbReference type="EMBL" id="CAG8837412.1"/>
    </source>
</evidence>
<reference evidence="1" key="1">
    <citation type="submission" date="2021-06" db="EMBL/GenBank/DDBJ databases">
        <authorList>
            <person name="Kallberg Y."/>
            <person name="Tangrot J."/>
            <person name="Rosling A."/>
        </authorList>
    </citation>
    <scope>NUCLEOTIDE SEQUENCE</scope>
    <source>
        <strain evidence="1">FL966</strain>
    </source>
</reference>
<proteinExistence type="predicted"/>
<gene>
    <name evidence="1" type="ORF">CPELLU_LOCUS21552</name>
</gene>